<dbReference type="RefSeq" id="WP_129656259.1">
    <property type="nucleotide sequence ID" value="NZ_ML142917.1"/>
</dbReference>
<dbReference type="EMBL" id="JJMP01000014">
    <property type="protein sequence ID" value="RYC50088.1"/>
    <property type="molecule type" value="Genomic_DNA"/>
</dbReference>
<gene>
    <name evidence="1" type="ORF">DN53_07200</name>
</gene>
<comment type="caution">
    <text evidence="1">The sequence shown here is derived from an EMBL/GenBank/DDBJ whole genome shotgun (WGS) entry which is preliminary data.</text>
</comment>
<evidence type="ECO:0000313" key="2">
    <source>
        <dbReference type="Proteomes" id="UP000290261"/>
    </source>
</evidence>
<protein>
    <submittedName>
        <fullName evidence="1">Uncharacterized protein</fullName>
    </submittedName>
</protein>
<reference evidence="1 2" key="1">
    <citation type="submission" date="2014-04" db="EMBL/GenBank/DDBJ databases">
        <title>Whole genome of Muricauda olearia.</title>
        <authorList>
            <person name="Zhang X.-H."/>
            <person name="Tang K."/>
        </authorList>
    </citation>
    <scope>NUCLEOTIDE SEQUENCE [LARGE SCALE GENOMIC DNA]</scope>
    <source>
        <strain evidence="1 2">Th120</strain>
    </source>
</reference>
<sequence>MGSENKMEDFRYELQRWKSYFQFIDDEVSFIEKLLNSYIFEPTTPNLFERLEQFKQEFSKSKKKKQQLQKRILEQERHLGGILECDSKMDDKGYCKKHERLRNEVGQYFGDYQKIKAEVYDYAGLVLKRRKPVD</sequence>
<dbReference type="Proteomes" id="UP000290261">
    <property type="component" value="Unassembled WGS sequence"/>
</dbReference>
<dbReference type="AlphaFoldDB" id="A0A444VH53"/>
<name>A0A444VH53_9FLAO</name>
<organism evidence="1 2">
    <name type="scientific">Flagellimonas olearia</name>
    <dbReference type="NCBI Taxonomy" id="552546"/>
    <lineage>
        <taxon>Bacteria</taxon>
        <taxon>Pseudomonadati</taxon>
        <taxon>Bacteroidota</taxon>
        <taxon>Flavobacteriia</taxon>
        <taxon>Flavobacteriales</taxon>
        <taxon>Flavobacteriaceae</taxon>
        <taxon>Flagellimonas</taxon>
    </lineage>
</organism>
<keyword evidence="2" id="KW-1185">Reference proteome</keyword>
<proteinExistence type="predicted"/>
<accession>A0A444VH53</accession>
<evidence type="ECO:0000313" key="1">
    <source>
        <dbReference type="EMBL" id="RYC50088.1"/>
    </source>
</evidence>